<dbReference type="EMBL" id="QPIZ01000038">
    <property type="protein sequence ID" value="RCW27031.1"/>
    <property type="molecule type" value="Genomic_DNA"/>
</dbReference>
<protein>
    <submittedName>
        <fullName evidence="2">Reverse transcriptase (RNA-dependent DNA polymerase)</fullName>
    </submittedName>
</protein>
<dbReference type="InterPro" id="IPR000477">
    <property type="entry name" value="RT_dom"/>
</dbReference>
<dbReference type="AlphaFoldDB" id="A0A368UL00"/>
<keyword evidence="2" id="KW-0695">RNA-directed DNA polymerase</keyword>
<dbReference type="Pfam" id="PF00078">
    <property type="entry name" value="RVT_1"/>
    <property type="match status" value="1"/>
</dbReference>
<accession>A0A368UL00</accession>
<dbReference type="SUPFAM" id="SSF56672">
    <property type="entry name" value="DNA/RNA polymerases"/>
    <property type="match status" value="1"/>
</dbReference>
<name>A0A368UL00_9BACT</name>
<comment type="caution">
    <text evidence="2">The sequence shown here is derived from an EMBL/GenBank/DDBJ whole genome shotgun (WGS) entry which is preliminary data.</text>
</comment>
<gene>
    <name evidence="2" type="ORF">DFO77_13814</name>
</gene>
<feature type="domain" description="Reverse transcriptase" evidence="1">
    <location>
        <begin position="1"/>
        <end position="389"/>
    </location>
</feature>
<evidence type="ECO:0000259" key="1">
    <source>
        <dbReference type="PROSITE" id="PS50878"/>
    </source>
</evidence>
<evidence type="ECO:0000313" key="3">
    <source>
        <dbReference type="Proteomes" id="UP000252733"/>
    </source>
</evidence>
<keyword evidence="2" id="KW-0808">Transferase</keyword>
<evidence type="ECO:0000313" key="2">
    <source>
        <dbReference type="EMBL" id="RCW27031.1"/>
    </source>
</evidence>
<dbReference type="PROSITE" id="PS50878">
    <property type="entry name" value="RT_POL"/>
    <property type="match status" value="1"/>
</dbReference>
<keyword evidence="2" id="KW-0548">Nucleotidyltransferase</keyword>
<sequence length="506" mass="60994">MEKDWYKQKQYPHIGLPLTGNDRQWVAKYVSDPEKVATHAFLPFIHREIKQRKFRKYDLPDGSRSRTRINNKPKTRPIHYASHLDSNIYSFYANTLQYLYEEQIKEREINDCVTAYRKIPINPLKPCGKKKCNIDFANDVFKYISKETKSEMVAIVFDIKGFFKNIDHKKIKHSWQRLLTRFYLPDDHYNVFRNITKFSYIDEIDIFENFKNQIITQNHSKNPKIHNNKKRKRVTRLKYLHNQNAIAFCTKKDYLKWDNRHQYIKNNKYLNQETKELRKKGIPQGATISAILANLYMLEFDTTINKKVTEIGGIYRRYSDDMVVVCPSDYEEQVKSWMRKAISEEKLEIQEEKTQVFLFQNKDNKITCYHKRGEYLDTNNRFEYLGFEFDGENAYLKSASLSKFYRRMKRSVKKGKHHALRFGNTTTFGELFKNRLYKKFSYLGSHRRRKRVRDPKDKSNFILTKKQDWGNYLSYAKKAHATMEPHSKIKQQIRRHWRILHKLMQN</sequence>
<reference evidence="2 3" key="1">
    <citation type="submission" date="2018-07" db="EMBL/GenBank/DDBJ databases">
        <title>Freshwater and sediment microbial communities from various areas in North America, analyzing microbe dynamics in response to fracking.</title>
        <authorList>
            <person name="Lamendella R."/>
        </authorList>
    </citation>
    <scope>NUCLEOTIDE SEQUENCE [LARGE SCALE GENOMIC DNA]</scope>
    <source>
        <strain evidence="2 3">160A</strain>
    </source>
</reference>
<keyword evidence="3" id="KW-1185">Reference proteome</keyword>
<organism evidence="2 3">
    <name type="scientific">Marinilabilia salmonicolor</name>
    <dbReference type="NCBI Taxonomy" id="989"/>
    <lineage>
        <taxon>Bacteria</taxon>
        <taxon>Pseudomonadati</taxon>
        <taxon>Bacteroidota</taxon>
        <taxon>Bacteroidia</taxon>
        <taxon>Marinilabiliales</taxon>
        <taxon>Marinilabiliaceae</taxon>
        <taxon>Marinilabilia</taxon>
    </lineage>
</organism>
<dbReference type="Proteomes" id="UP000252733">
    <property type="component" value="Unassembled WGS sequence"/>
</dbReference>
<dbReference type="RefSeq" id="WP_114438097.1">
    <property type="nucleotide sequence ID" value="NZ_QPIZ01000038.1"/>
</dbReference>
<dbReference type="GO" id="GO:0003964">
    <property type="term" value="F:RNA-directed DNA polymerase activity"/>
    <property type="evidence" value="ECO:0007669"/>
    <property type="project" value="UniProtKB-KW"/>
</dbReference>
<proteinExistence type="predicted"/>
<dbReference type="InterPro" id="IPR043502">
    <property type="entry name" value="DNA/RNA_pol_sf"/>
</dbReference>